<evidence type="ECO:0000313" key="1">
    <source>
        <dbReference type="EMBL" id="KAJ0085362.1"/>
    </source>
</evidence>
<evidence type="ECO:0000313" key="2">
    <source>
        <dbReference type="Proteomes" id="UP001164250"/>
    </source>
</evidence>
<accession>A0ACC1AEZ6</accession>
<reference evidence="2" key="1">
    <citation type="journal article" date="2023" name="G3 (Bethesda)">
        <title>Genome assembly and association tests identify interacting loci associated with vigor, precocity, and sex in interspecific pistachio rootstocks.</title>
        <authorList>
            <person name="Palmer W."/>
            <person name="Jacygrad E."/>
            <person name="Sagayaradj S."/>
            <person name="Cavanaugh K."/>
            <person name="Han R."/>
            <person name="Bertier L."/>
            <person name="Beede B."/>
            <person name="Kafkas S."/>
            <person name="Golino D."/>
            <person name="Preece J."/>
            <person name="Michelmore R."/>
        </authorList>
    </citation>
    <scope>NUCLEOTIDE SEQUENCE [LARGE SCALE GENOMIC DNA]</scope>
</reference>
<sequence>MAIGLAIVFEPLGSNGDNLLLCKMNMEDLKACMTSINALLNGSFPSSACCSALWKADLQCFCEFKDSGLLKYLDIDWKLALKLPANLQHFGFFPLLRC</sequence>
<proteinExistence type="predicted"/>
<dbReference type="Proteomes" id="UP001164250">
    <property type="component" value="Chromosome 10"/>
</dbReference>
<organism evidence="1 2">
    <name type="scientific">Pistacia atlantica</name>
    <dbReference type="NCBI Taxonomy" id="434234"/>
    <lineage>
        <taxon>Eukaryota</taxon>
        <taxon>Viridiplantae</taxon>
        <taxon>Streptophyta</taxon>
        <taxon>Embryophyta</taxon>
        <taxon>Tracheophyta</taxon>
        <taxon>Spermatophyta</taxon>
        <taxon>Magnoliopsida</taxon>
        <taxon>eudicotyledons</taxon>
        <taxon>Gunneridae</taxon>
        <taxon>Pentapetalae</taxon>
        <taxon>rosids</taxon>
        <taxon>malvids</taxon>
        <taxon>Sapindales</taxon>
        <taxon>Anacardiaceae</taxon>
        <taxon>Pistacia</taxon>
    </lineage>
</organism>
<gene>
    <name evidence="1" type="ORF">Patl1_07670</name>
</gene>
<comment type="caution">
    <text evidence="1">The sequence shown here is derived from an EMBL/GenBank/DDBJ whole genome shotgun (WGS) entry which is preliminary data.</text>
</comment>
<protein>
    <submittedName>
        <fullName evidence="1">Uncharacterized protein</fullName>
    </submittedName>
</protein>
<keyword evidence="2" id="KW-1185">Reference proteome</keyword>
<name>A0ACC1AEZ6_9ROSI</name>
<dbReference type="EMBL" id="CM047906">
    <property type="protein sequence ID" value="KAJ0085362.1"/>
    <property type="molecule type" value="Genomic_DNA"/>
</dbReference>